<evidence type="ECO:0000313" key="3">
    <source>
        <dbReference type="Proteomes" id="UP000014074"/>
    </source>
</evidence>
<dbReference type="Proteomes" id="UP000014074">
    <property type="component" value="Unassembled WGS sequence"/>
</dbReference>
<dbReference type="PANTHER" id="PTHR38694">
    <property type="entry name" value="CONSERVED EXPRESSED PROTEIN"/>
    <property type="match status" value="1"/>
</dbReference>
<accession>R8B8G9</accession>
<dbReference type="EMBL" id="KB933391">
    <property type="protein sequence ID" value="EON95593.1"/>
    <property type="molecule type" value="Genomic_DNA"/>
</dbReference>
<dbReference type="AlphaFoldDB" id="R8B8G9"/>
<sequence length="267" mass="29457">MKNAPHVLGEFVDNWERFANNILRGVPTNSQLTLTLLRIGEANKTPIPPVPTSDPEDRDQNQAAEVNDVPLSATKAEVSDAVSPSSTIDKPYSVEEQEDTAPKHKKISKIMRVLKGNTKAAAETALAIDHVRAHIGSDRAKGHLGVLPKTKNLVYAGPSEYKARYDGKKGWVYITDSVVRFSTKEHHDQSAPLIEIPLKYIKQLKRATAFAGKAAEVAADWGMEQELLGSVEIDDVEGKVHRFTALPERDELFNRLVAIGGHKWVNI</sequence>
<evidence type="ECO:0000256" key="1">
    <source>
        <dbReference type="SAM" id="MobiDB-lite"/>
    </source>
</evidence>
<dbReference type="HOGENOM" id="CLU_1042762_0_0_1"/>
<gene>
    <name evidence="2" type="ORF">UCRPA7_8925</name>
</gene>
<dbReference type="Pfam" id="PF11696">
    <property type="entry name" value="DUF3292"/>
    <property type="match status" value="1"/>
</dbReference>
<organism evidence="2 3">
    <name type="scientific">Phaeoacremonium minimum (strain UCR-PA7)</name>
    <name type="common">Esca disease fungus</name>
    <name type="synonym">Togninia minima</name>
    <dbReference type="NCBI Taxonomy" id="1286976"/>
    <lineage>
        <taxon>Eukaryota</taxon>
        <taxon>Fungi</taxon>
        <taxon>Dikarya</taxon>
        <taxon>Ascomycota</taxon>
        <taxon>Pezizomycotina</taxon>
        <taxon>Sordariomycetes</taxon>
        <taxon>Sordariomycetidae</taxon>
        <taxon>Togniniales</taxon>
        <taxon>Togniniaceae</taxon>
        <taxon>Phaeoacremonium</taxon>
    </lineage>
</organism>
<dbReference type="InterPro" id="IPR021709">
    <property type="entry name" value="DUF3292"/>
</dbReference>
<dbReference type="GeneID" id="19329822"/>
<proteinExistence type="predicted"/>
<protein>
    <submittedName>
        <fullName evidence="2">Uncharacterized protein</fullName>
    </submittedName>
</protein>
<dbReference type="OrthoDB" id="1708389at2759"/>
<keyword evidence="3" id="KW-1185">Reference proteome</keyword>
<reference evidence="3" key="1">
    <citation type="journal article" date="2013" name="Genome Announc.">
        <title>Draft genome sequence of the ascomycete Phaeoacremonium aleophilum strain UCR-PA7, a causal agent of the esca disease complex in grapevines.</title>
        <authorList>
            <person name="Blanco-Ulate B."/>
            <person name="Rolshausen P."/>
            <person name="Cantu D."/>
        </authorList>
    </citation>
    <scope>NUCLEOTIDE SEQUENCE [LARGE SCALE GENOMIC DNA]</scope>
    <source>
        <strain evidence="3">UCR-PA7</strain>
    </source>
</reference>
<dbReference type="eggNOG" id="ENOG502QS59">
    <property type="taxonomic scope" value="Eukaryota"/>
</dbReference>
<dbReference type="KEGG" id="tmn:UCRPA7_8925"/>
<dbReference type="RefSeq" id="XP_007919623.1">
    <property type="nucleotide sequence ID" value="XM_007921432.1"/>
</dbReference>
<dbReference type="PANTHER" id="PTHR38694:SF1">
    <property type="entry name" value="PEROXIN DOMAIN-CONTAINING PROTEIN"/>
    <property type="match status" value="1"/>
</dbReference>
<feature type="region of interest" description="Disordered" evidence="1">
    <location>
        <begin position="43"/>
        <end position="103"/>
    </location>
</feature>
<evidence type="ECO:0000313" key="2">
    <source>
        <dbReference type="EMBL" id="EON95593.1"/>
    </source>
</evidence>
<name>R8B8G9_PHAM7</name>